<dbReference type="CTD" id="9815273"/>
<dbReference type="eggNOG" id="KOG2277">
    <property type="taxonomic scope" value="Eukaryota"/>
</dbReference>
<dbReference type="GeneID" id="9815273"/>
<dbReference type="InParanoid" id="E3LQD1"/>
<gene>
    <name evidence="3" type="ORF">CRE_26417</name>
</gene>
<dbReference type="EMBL" id="DS268413">
    <property type="protein sequence ID" value="EFP07352.1"/>
    <property type="molecule type" value="Genomic_DNA"/>
</dbReference>
<evidence type="ECO:0000313" key="3">
    <source>
        <dbReference type="EMBL" id="EFP07352.1"/>
    </source>
</evidence>
<dbReference type="InterPro" id="IPR054708">
    <property type="entry name" value="MTPAP-like_central"/>
</dbReference>
<keyword evidence="4" id="KW-1185">Reference proteome</keyword>
<organism evidence="4">
    <name type="scientific">Caenorhabditis remanei</name>
    <name type="common">Caenorhabditis vulgaris</name>
    <dbReference type="NCBI Taxonomy" id="31234"/>
    <lineage>
        <taxon>Eukaryota</taxon>
        <taxon>Metazoa</taxon>
        <taxon>Ecdysozoa</taxon>
        <taxon>Nematoda</taxon>
        <taxon>Chromadorea</taxon>
        <taxon>Rhabditida</taxon>
        <taxon>Rhabditina</taxon>
        <taxon>Rhabditomorpha</taxon>
        <taxon>Rhabditoidea</taxon>
        <taxon>Rhabditidae</taxon>
        <taxon>Peloderinae</taxon>
        <taxon>Caenorhabditis</taxon>
    </lineage>
</organism>
<dbReference type="InterPro" id="IPR043519">
    <property type="entry name" value="NT_sf"/>
</dbReference>
<dbReference type="SUPFAM" id="SSF81631">
    <property type="entry name" value="PAP/OAS1 substrate-binding domain"/>
    <property type="match status" value="1"/>
</dbReference>
<evidence type="ECO:0000313" key="4">
    <source>
        <dbReference type="Proteomes" id="UP000008281"/>
    </source>
</evidence>
<dbReference type="Proteomes" id="UP000008281">
    <property type="component" value="Unassembled WGS sequence"/>
</dbReference>
<dbReference type="Gene3D" id="1.10.1410.10">
    <property type="match status" value="1"/>
</dbReference>
<dbReference type="PANTHER" id="PTHR12271">
    <property type="entry name" value="POLY A POLYMERASE CID PAP -RELATED"/>
    <property type="match status" value="1"/>
</dbReference>
<dbReference type="PANTHER" id="PTHR12271:SF39">
    <property type="entry name" value="PAP-ASSOCIATED DOMAIN-CONTAINING PROTEIN"/>
    <property type="match status" value="1"/>
</dbReference>
<proteinExistence type="predicted"/>
<dbReference type="GO" id="GO:0050265">
    <property type="term" value="F:RNA uridylyltransferase activity"/>
    <property type="evidence" value="ECO:0007669"/>
    <property type="project" value="TreeGrafter"/>
</dbReference>
<dbReference type="CDD" id="cd05402">
    <property type="entry name" value="NT_PAP_TUTase"/>
    <property type="match status" value="1"/>
</dbReference>
<dbReference type="RefSeq" id="XP_003113440.2">
    <property type="nucleotide sequence ID" value="XM_003113392.2"/>
</dbReference>
<dbReference type="SUPFAM" id="SSF81301">
    <property type="entry name" value="Nucleotidyltransferase"/>
    <property type="match status" value="1"/>
</dbReference>
<dbReference type="AlphaFoldDB" id="E3LQD1"/>
<dbReference type="HOGENOM" id="CLU_547731_0_0_1"/>
<evidence type="ECO:0000259" key="2">
    <source>
        <dbReference type="Pfam" id="PF22600"/>
    </source>
</evidence>
<dbReference type="OrthoDB" id="2274644at2759"/>
<feature type="region of interest" description="Disordered" evidence="1">
    <location>
        <begin position="422"/>
        <end position="441"/>
    </location>
</feature>
<dbReference type="Gene3D" id="3.30.460.10">
    <property type="entry name" value="Beta Polymerase, domain 2"/>
    <property type="match status" value="1"/>
</dbReference>
<protein>
    <recommendedName>
        <fullName evidence="2">Poly(A) RNA polymerase mitochondrial-like central palm domain-containing protein</fullName>
    </recommendedName>
</protein>
<dbReference type="GO" id="GO:0031123">
    <property type="term" value="P:RNA 3'-end processing"/>
    <property type="evidence" value="ECO:0007669"/>
    <property type="project" value="TreeGrafter"/>
</dbReference>
<evidence type="ECO:0000256" key="1">
    <source>
        <dbReference type="SAM" id="MobiDB-lite"/>
    </source>
</evidence>
<feature type="domain" description="Poly(A) RNA polymerase mitochondrial-like central palm" evidence="2">
    <location>
        <begin position="29"/>
        <end position="167"/>
    </location>
</feature>
<dbReference type="OMA" id="DLDLCVC"/>
<dbReference type="KEGG" id="crq:GCK72_006496"/>
<accession>E3LQD1</accession>
<dbReference type="Pfam" id="PF22600">
    <property type="entry name" value="MTPAP-like_central"/>
    <property type="match status" value="1"/>
</dbReference>
<dbReference type="FunCoup" id="E3LQD1">
    <property type="interactions" value="198"/>
</dbReference>
<name>E3LQD1_CAERE</name>
<reference evidence="3" key="1">
    <citation type="submission" date="2007-07" db="EMBL/GenBank/DDBJ databases">
        <title>PCAP assembly of the Caenorhabditis remanei genome.</title>
        <authorList>
            <consortium name="The Caenorhabditis remanei Sequencing Consortium"/>
            <person name="Wilson R.K."/>
        </authorList>
    </citation>
    <scope>NUCLEOTIDE SEQUENCE [LARGE SCALE GENOMIC DNA]</scope>
    <source>
        <strain evidence="3">PB4641</strain>
    </source>
</reference>
<dbReference type="STRING" id="31234.E3LQD1"/>
<sequence>MTEMLKPPKDLLPNVVNMIQNDHPYIKALNEDINKLYINQKQSEELSAERESYIAMIRLYLKSETIKKQIEPQGVKINRVTVFGSFSTHCASKDSDLDLCVCASNEGAKKALPVTVLQTIYRELVNNIHSRNYFFGDNEIREISFVSTAKVPIIRFMINNVPVDLSATFENTPPRTSLAAKYINAYCQLDDRFKVLVTFLKTWMKSEGSAEDHLRDFPNSYSLILLLIHVLQWYDIVPNLHETHTELFHHKHFKSWKLAEVSHEFKYPLDENTIAMHNKKETRKLSIVQLLYLFACQYSEESIMMYYRFNMKNGMIEGRSQKENPVTIVDVYDTRNPARSARSILDMTGSLTYLRRLFLAPRDNMFALLMKITVEKPYLRQNAFPYPMYPPMMNGAASMYQIGHFGSPQFMYQQPWFQNNSVWNNQNNGGQQGTSNQNANNHSNKQYVQYMSHPPVQSMTNVNMYQSYAFGQYPFSYSQYPQQPDGNVKQIDNKPKRR</sequence>